<dbReference type="PANTHER" id="PTHR11085:SF10">
    <property type="entry name" value="NAD-DEPENDENT PROTEIN DEACYLASE SIRTUIN-5, MITOCHONDRIAL-RELATED"/>
    <property type="match status" value="1"/>
</dbReference>
<name>A0A0U2X422_9GAMM</name>
<proteinExistence type="predicted"/>
<dbReference type="AlphaFoldDB" id="A0A0U2X422"/>
<protein>
    <recommendedName>
        <fullName evidence="1">protein acetyllysine N-acetyltransferase</fullName>
        <ecNumber evidence="1">2.3.1.286</ecNumber>
    </recommendedName>
</protein>
<dbReference type="InterPro" id="IPR003000">
    <property type="entry name" value="Sirtuin"/>
</dbReference>
<evidence type="ECO:0000256" key="4">
    <source>
        <dbReference type="PROSITE-ProRule" id="PRU00236"/>
    </source>
</evidence>
<organism evidence="6">
    <name type="scientific">Pseudoalteromonas translucida KMM 520</name>
    <dbReference type="NCBI Taxonomy" id="1315283"/>
    <lineage>
        <taxon>Bacteria</taxon>
        <taxon>Pseudomonadati</taxon>
        <taxon>Pseudomonadota</taxon>
        <taxon>Gammaproteobacteria</taxon>
        <taxon>Alteromonadales</taxon>
        <taxon>Pseudoalteromonadaceae</taxon>
        <taxon>Pseudoalteromonas</taxon>
    </lineage>
</organism>
<feature type="domain" description="Deacetylase sirtuin-type" evidence="5">
    <location>
        <begin position="1"/>
        <end position="243"/>
    </location>
</feature>
<keyword evidence="2" id="KW-0808">Transferase</keyword>
<dbReference type="InterPro" id="IPR026591">
    <property type="entry name" value="Sirtuin_cat_small_dom_sf"/>
</dbReference>
<sequence>MQRLAINTLYITGAGVSAASGIPTFRGEDGYWTIGSKNYTPMQMATRAMYQNAPKEFLSWYYHRFATYRNHGPNDVHYWLQDKNLITQNIDGLDGKAGNKNYIAVHGRLDQMTLFHQQGENVKTVITPWDEVDEAHLHTSLFEVFNIQNQAPVLNHSFKPFVLLFDEYYTELFKISEAQQRMVNAEKIVFMGTSFSVNITQMALEIAREYNIALEVVDPHPAHILHPNVSYKKMTALEYIQSN</sequence>
<dbReference type="InterPro" id="IPR026590">
    <property type="entry name" value="Ssirtuin_cat_dom"/>
</dbReference>
<dbReference type="PATRIC" id="fig|1315283.4.peg.3344"/>
<dbReference type="PANTHER" id="PTHR11085">
    <property type="entry name" value="NAD-DEPENDENT PROTEIN DEACYLASE SIRTUIN-5, MITOCHONDRIAL-RELATED"/>
    <property type="match status" value="1"/>
</dbReference>
<dbReference type="InterPro" id="IPR029035">
    <property type="entry name" value="DHS-like_NAD/FAD-binding_dom"/>
</dbReference>
<comment type="caution">
    <text evidence="4">Lacks conserved residue(s) required for the propagation of feature annotation.</text>
</comment>
<dbReference type="GO" id="GO:0070403">
    <property type="term" value="F:NAD+ binding"/>
    <property type="evidence" value="ECO:0007669"/>
    <property type="project" value="InterPro"/>
</dbReference>
<evidence type="ECO:0000256" key="2">
    <source>
        <dbReference type="ARBA" id="ARBA00022679"/>
    </source>
</evidence>
<dbReference type="EC" id="2.3.1.286" evidence="1"/>
<dbReference type="Gene3D" id="3.30.1600.10">
    <property type="entry name" value="SIR2/SIRT2 'Small Domain"/>
    <property type="match status" value="1"/>
</dbReference>
<dbReference type="KEGG" id="ptn:PTRA_b0237"/>
<gene>
    <name evidence="6" type="primary">npdA</name>
    <name evidence="6" type="ORF">PTRA_b0237</name>
</gene>
<keyword evidence="3" id="KW-0520">NAD</keyword>
<accession>A0A0U2X422</accession>
<reference evidence="6 7" key="1">
    <citation type="submission" date="2015-03" db="EMBL/GenBank/DDBJ databases">
        <authorList>
            <person name="Murphy D."/>
        </authorList>
    </citation>
    <scope>NUCLEOTIDE SEQUENCE [LARGE SCALE GENOMIC DNA]</scope>
    <source>
        <strain evidence="6 7">KMM 520</strain>
    </source>
</reference>
<evidence type="ECO:0000313" key="6">
    <source>
        <dbReference type="EMBL" id="ALS34753.1"/>
    </source>
</evidence>
<dbReference type="SUPFAM" id="SSF52467">
    <property type="entry name" value="DHS-like NAD/FAD-binding domain"/>
    <property type="match status" value="1"/>
</dbReference>
<dbReference type="InterPro" id="IPR050134">
    <property type="entry name" value="NAD-dep_sirtuin_deacylases"/>
</dbReference>
<evidence type="ECO:0000256" key="1">
    <source>
        <dbReference type="ARBA" id="ARBA00012928"/>
    </source>
</evidence>
<dbReference type="Pfam" id="PF02146">
    <property type="entry name" value="SIR2"/>
    <property type="match status" value="1"/>
</dbReference>
<dbReference type="EMBL" id="CP011035">
    <property type="protein sequence ID" value="ALS34753.1"/>
    <property type="molecule type" value="Genomic_DNA"/>
</dbReference>
<evidence type="ECO:0000259" key="5">
    <source>
        <dbReference type="PROSITE" id="PS50305"/>
    </source>
</evidence>
<dbReference type="Proteomes" id="UP000065261">
    <property type="component" value="Chromosome II"/>
</dbReference>
<evidence type="ECO:0000256" key="3">
    <source>
        <dbReference type="ARBA" id="ARBA00023027"/>
    </source>
</evidence>
<evidence type="ECO:0000313" key="7">
    <source>
        <dbReference type="Proteomes" id="UP000065261"/>
    </source>
</evidence>
<dbReference type="PROSITE" id="PS50305">
    <property type="entry name" value="SIRTUIN"/>
    <property type="match status" value="1"/>
</dbReference>
<dbReference type="Gene3D" id="3.40.50.1220">
    <property type="entry name" value="TPP-binding domain"/>
    <property type="match status" value="1"/>
</dbReference>
<dbReference type="GO" id="GO:0017136">
    <property type="term" value="F:histone deacetylase activity, NAD-dependent"/>
    <property type="evidence" value="ECO:0007669"/>
    <property type="project" value="TreeGrafter"/>
</dbReference>